<keyword evidence="5" id="KW-0378">Hydrolase</keyword>
<dbReference type="InterPro" id="IPR017853">
    <property type="entry name" value="GH"/>
</dbReference>
<dbReference type="Pfam" id="PF02836">
    <property type="entry name" value="Glyco_hydro_2_C"/>
    <property type="match status" value="1"/>
</dbReference>
<reference evidence="6" key="1">
    <citation type="submission" date="2016-10" db="EMBL/GenBank/DDBJ databases">
        <authorList>
            <person name="Varghese N."/>
            <person name="Submissions S."/>
        </authorList>
    </citation>
    <scope>NUCLEOTIDE SEQUENCE [LARGE SCALE GENOMIC DNA]</scope>
    <source>
        <strain evidence="6">NLAE-zl-G277</strain>
    </source>
</reference>
<dbReference type="InterPro" id="IPR006103">
    <property type="entry name" value="Glyco_hydro_2_cat"/>
</dbReference>
<proteinExistence type="inferred from homology"/>
<dbReference type="STRING" id="460384.SAMN05216313_106185"/>
<dbReference type="Proteomes" id="UP000198508">
    <property type="component" value="Unassembled WGS sequence"/>
</dbReference>
<sequence>MRGEYPRPEFRRERWCSLNGEWGITLGDQTCTIQVPFAYQCAMSGTGVSGAYDTMRYFRTFRVPEEWNGSRIILHFGAVDYRSQVFVNGSPACSHEGGYTPFSADITPYLTGGEEMLEVRVWDPLNDETIPRGKQFWAGDPAFIWYTPSSGIWQSVWLEPLDEAHIAGIRYDSDVDAGLVRIRFSLSEQCPLPCRLRWQIRVKGEEIYEGGFVSRERNGEFAVDVFHNRILNGSFHYSGLCWFPESPTLFDVHTELESDGQIRDSVDTYFGMRKIHVSEGKIYLNNRPYFQKLVLDQGYWPDSLVTAPSDEAYREDIRRAKEMGFNGCRKHEKAEDPRFLYWADRMGFLVWESMGSFISYTHQAASAFVREWCGLIQRDYSHPCIVVWNVLNESWGIPAVSHDPEQQAFANAMYYLARSLGGNRLVISNDGWEMTETDLVAVHSYRHGERSDAGMQERFLRGLCSVEGLADIMIRKPFAEGYGYKGQPVILSECGGIALAPEGGWGYTSASGAEEFLEEYQRIIRAIGRSGMIQGFCYTQFTDVEQEINGLLRPDRTPKVDPEALRQINDQIETML</sequence>
<dbReference type="SUPFAM" id="SSF49785">
    <property type="entry name" value="Galactose-binding domain-like"/>
    <property type="match status" value="1"/>
</dbReference>
<evidence type="ECO:0000256" key="1">
    <source>
        <dbReference type="ARBA" id="ARBA00007401"/>
    </source>
</evidence>
<evidence type="ECO:0000313" key="5">
    <source>
        <dbReference type="EMBL" id="SET45538.1"/>
    </source>
</evidence>
<dbReference type="GO" id="GO:0004553">
    <property type="term" value="F:hydrolase activity, hydrolyzing O-glycosyl compounds"/>
    <property type="evidence" value="ECO:0007669"/>
    <property type="project" value="InterPro"/>
</dbReference>
<dbReference type="Pfam" id="PF02837">
    <property type="entry name" value="Glyco_hydro_2_N"/>
    <property type="match status" value="1"/>
</dbReference>
<dbReference type="SUPFAM" id="SSF49303">
    <property type="entry name" value="beta-Galactosidase/glucuronidase domain"/>
    <property type="match status" value="1"/>
</dbReference>
<dbReference type="InterPro" id="IPR051913">
    <property type="entry name" value="GH2_Domain-Containing"/>
</dbReference>
<feature type="domain" description="Glycosyl hydrolases family 2 sugar binding" evidence="4">
    <location>
        <begin position="38"/>
        <end position="124"/>
    </location>
</feature>
<evidence type="ECO:0000259" key="4">
    <source>
        <dbReference type="Pfam" id="PF02837"/>
    </source>
</evidence>
<dbReference type="InterPro" id="IPR006102">
    <property type="entry name" value="Ig-like_GH2"/>
</dbReference>
<dbReference type="RefSeq" id="WP_092362298.1">
    <property type="nucleotide sequence ID" value="NZ_FOIM01000006.1"/>
</dbReference>
<dbReference type="GeneID" id="93276613"/>
<evidence type="ECO:0000259" key="2">
    <source>
        <dbReference type="Pfam" id="PF00703"/>
    </source>
</evidence>
<dbReference type="Gene3D" id="2.60.120.260">
    <property type="entry name" value="Galactose-binding domain-like"/>
    <property type="match status" value="1"/>
</dbReference>
<dbReference type="InterPro" id="IPR006104">
    <property type="entry name" value="Glyco_hydro_2_N"/>
</dbReference>
<dbReference type="AlphaFoldDB" id="A0A1I0EJZ0"/>
<dbReference type="InterPro" id="IPR008979">
    <property type="entry name" value="Galactose-bd-like_sf"/>
</dbReference>
<gene>
    <name evidence="5" type="ORF">SAMN05216313_106185</name>
</gene>
<evidence type="ECO:0000259" key="3">
    <source>
        <dbReference type="Pfam" id="PF02836"/>
    </source>
</evidence>
<accession>A0A1I0EJZ0</accession>
<dbReference type="PANTHER" id="PTHR42732:SF2">
    <property type="entry name" value="BETA-MANNOSIDASE"/>
    <property type="match status" value="1"/>
</dbReference>
<keyword evidence="6" id="KW-1185">Reference proteome</keyword>
<protein>
    <submittedName>
        <fullName evidence="5">Glycosyl hydrolases family 2</fullName>
    </submittedName>
</protein>
<feature type="domain" description="Glycoside hydrolase family 2 immunoglobulin-like beta-sandwich" evidence="2">
    <location>
        <begin position="241"/>
        <end position="273"/>
    </location>
</feature>
<comment type="similarity">
    <text evidence="1">Belongs to the glycosyl hydrolase 2 family.</text>
</comment>
<dbReference type="GO" id="GO:0005975">
    <property type="term" value="P:carbohydrate metabolic process"/>
    <property type="evidence" value="ECO:0007669"/>
    <property type="project" value="InterPro"/>
</dbReference>
<organism evidence="5 6">
    <name type="scientific">Enterocloster lavalensis</name>
    <dbReference type="NCBI Taxonomy" id="460384"/>
    <lineage>
        <taxon>Bacteria</taxon>
        <taxon>Bacillati</taxon>
        <taxon>Bacillota</taxon>
        <taxon>Clostridia</taxon>
        <taxon>Lachnospirales</taxon>
        <taxon>Lachnospiraceae</taxon>
        <taxon>Enterocloster</taxon>
    </lineage>
</organism>
<feature type="domain" description="Glycoside hydrolase family 2 catalytic" evidence="3">
    <location>
        <begin position="277"/>
        <end position="566"/>
    </location>
</feature>
<dbReference type="EMBL" id="FOIM01000006">
    <property type="protein sequence ID" value="SET45538.1"/>
    <property type="molecule type" value="Genomic_DNA"/>
</dbReference>
<dbReference type="Pfam" id="PF00703">
    <property type="entry name" value="Glyco_hydro_2"/>
    <property type="match status" value="1"/>
</dbReference>
<dbReference type="InterPro" id="IPR036156">
    <property type="entry name" value="Beta-gal/glucu_dom_sf"/>
</dbReference>
<evidence type="ECO:0000313" key="6">
    <source>
        <dbReference type="Proteomes" id="UP000198508"/>
    </source>
</evidence>
<dbReference type="SUPFAM" id="SSF51445">
    <property type="entry name" value="(Trans)glycosidases"/>
    <property type="match status" value="1"/>
</dbReference>
<name>A0A1I0EJZ0_9FIRM</name>
<dbReference type="Gene3D" id="3.20.20.80">
    <property type="entry name" value="Glycosidases"/>
    <property type="match status" value="1"/>
</dbReference>
<dbReference type="PANTHER" id="PTHR42732">
    <property type="entry name" value="BETA-GALACTOSIDASE"/>
    <property type="match status" value="1"/>
</dbReference>